<reference evidence="3 4" key="1">
    <citation type="submission" date="2021-01" db="EMBL/GenBank/DDBJ databases">
        <title>Actinoplanes sp. nov. LDG1-01 isolated from lichen.</title>
        <authorList>
            <person name="Saeng-In P."/>
            <person name="Phongsopitanun W."/>
            <person name="Kanchanasin P."/>
            <person name="Yuki M."/>
            <person name="Kudo T."/>
            <person name="Ohkuma M."/>
            <person name="Tanasupawat S."/>
        </authorList>
    </citation>
    <scope>NUCLEOTIDE SEQUENCE [LARGE SCALE GENOMIC DNA]</scope>
    <source>
        <strain evidence="3 4">LDG1-01</strain>
    </source>
</reference>
<sequence length="317" mass="33645">MTSAPTPPPARPTVVTVAFWLQVALVATLVLVVAVSIADTVHYNGLIDEAVRTTSTPDMTSISWEREDNIAGLLFVAVPMFVLAVWLGVSAIFVRRGSNVGRVLTWVGVGAPALLMLLSCLLGLLGVFAFAMIAIPFEDPSVYEDDPDFTGDDFAFSDTVYNLDDGGWSLAYDIITAVGFVLILLLAVAVVVLLATSPAARWFRRGEPERRPLRPAFPYATPPAPYYPAAGPYAPAPMYPPPTTSYPYPYPYPYPAAWAAPSPFPPPAAPFTPPTPPASPEPPPAVPGSVAPPEPNSDTRPDPDRGTPTDSDPGTGA</sequence>
<feature type="transmembrane region" description="Helical" evidence="2">
    <location>
        <begin position="106"/>
        <end position="135"/>
    </location>
</feature>
<evidence type="ECO:0000256" key="1">
    <source>
        <dbReference type="SAM" id="MobiDB-lite"/>
    </source>
</evidence>
<evidence type="ECO:0000313" key="3">
    <source>
        <dbReference type="EMBL" id="MBL7261733.1"/>
    </source>
</evidence>
<feature type="transmembrane region" description="Helical" evidence="2">
    <location>
        <begin position="12"/>
        <end position="38"/>
    </location>
</feature>
<feature type="compositionally biased region" description="Basic and acidic residues" evidence="1">
    <location>
        <begin position="297"/>
        <end position="307"/>
    </location>
</feature>
<dbReference type="EMBL" id="JAENHO010000021">
    <property type="protein sequence ID" value="MBL7261733.1"/>
    <property type="molecule type" value="Genomic_DNA"/>
</dbReference>
<proteinExistence type="predicted"/>
<gene>
    <name evidence="3" type="ORF">JKJ07_46400</name>
</gene>
<evidence type="ECO:0000313" key="4">
    <source>
        <dbReference type="Proteomes" id="UP000598996"/>
    </source>
</evidence>
<keyword evidence="4" id="KW-1185">Reference proteome</keyword>
<protein>
    <recommendedName>
        <fullName evidence="5">DUF4064 domain-containing protein</fullName>
    </recommendedName>
</protein>
<evidence type="ECO:0000256" key="2">
    <source>
        <dbReference type="SAM" id="Phobius"/>
    </source>
</evidence>
<dbReference type="Proteomes" id="UP000598996">
    <property type="component" value="Unassembled WGS sequence"/>
</dbReference>
<feature type="transmembrane region" description="Helical" evidence="2">
    <location>
        <begin position="170"/>
        <end position="195"/>
    </location>
</feature>
<keyword evidence="2" id="KW-0812">Transmembrane</keyword>
<evidence type="ECO:0008006" key="5">
    <source>
        <dbReference type="Google" id="ProtNLM"/>
    </source>
</evidence>
<accession>A0ABS1W4T0</accession>
<comment type="caution">
    <text evidence="3">The sequence shown here is derived from an EMBL/GenBank/DDBJ whole genome shotgun (WGS) entry which is preliminary data.</text>
</comment>
<organism evidence="3 4">
    <name type="scientific">Paractinoplanes lichenicola</name>
    <dbReference type="NCBI Taxonomy" id="2802976"/>
    <lineage>
        <taxon>Bacteria</taxon>
        <taxon>Bacillati</taxon>
        <taxon>Actinomycetota</taxon>
        <taxon>Actinomycetes</taxon>
        <taxon>Micromonosporales</taxon>
        <taxon>Micromonosporaceae</taxon>
        <taxon>Paractinoplanes</taxon>
    </lineage>
</organism>
<feature type="compositionally biased region" description="Polar residues" evidence="1">
    <location>
        <begin position="308"/>
        <end position="317"/>
    </location>
</feature>
<keyword evidence="2" id="KW-0472">Membrane</keyword>
<feature type="transmembrane region" description="Helical" evidence="2">
    <location>
        <begin position="70"/>
        <end position="94"/>
    </location>
</feature>
<name>A0ABS1W4T0_9ACTN</name>
<keyword evidence="2" id="KW-1133">Transmembrane helix</keyword>
<dbReference type="RefSeq" id="WP_203078184.1">
    <property type="nucleotide sequence ID" value="NZ_JAENHO010000021.1"/>
</dbReference>
<feature type="compositionally biased region" description="Pro residues" evidence="1">
    <location>
        <begin position="265"/>
        <end position="295"/>
    </location>
</feature>
<feature type="region of interest" description="Disordered" evidence="1">
    <location>
        <begin position="265"/>
        <end position="317"/>
    </location>
</feature>